<keyword evidence="3 4" id="KW-0663">Pyridoxal phosphate</keyword>
<dbReference type="PANTHER" id="PTHR45688">
    <property type="match status" value="1"/>
</dbReference>
<evidence type="ECO:0000256" key="2">
    <source>
        <dbReference type="ARBA" id="ARBA00008954"/>
    </source>
</evidence>
<dbReference type="Proteomes" id="UP000509782">
    <property type="component" value="Chromosome"/>
</dbReference>
<dbReference type="CDD" id="cd00610">
    <property type="entry name" value="OAT_like"/>
    <property type="match status" value="1"/>
</dbReference>
<dbReference type="EMBL" id="CP054569">
    <property type="protein sequence ID" value="QKQ45607.1"/>
    <property type="molecule type" value="Genomic_DNA"/>
</dbReference>
<dbReference type="InterPro" id="IPR005814">
    <property type="entry name" value="Aminotrans_3"/>
</dbReference>
<evidence type="ECO:0000313" key="6">
    <source>
        <dbReference type="Proteomes" id="UP000509782"/>
    </source>
</evidence>
<accession>A0A6N0JF37</accession>
<dbReference type="GO" id="GO:0008483">
    <property type="term" value="F:transaminase activity"/>
    <property type="evidence" value="ECO:0007669"/>
    <property type="project" value="UniProtKB-KW"/>
</dbReference>
<keyword evidence="5" id="KW-0808">Transferase</keyword>
<comment type="cofactor">
    <cofactor evidence="1">
        <name>pyridoxal 5'-phosphate</name>
        <dbReference type="ChEBI" id="CHEBI:597326"/>
    </cofactor>
</comment>
<dbReference type="GO" id="GO:0030170">
    <property type="term" value="F:pyridoxal phosphate binding"/>
    <property type="evidence" value="ECO:0007669"/>
    <property type="project" value="InterPro"/>
</dbReference>
<dbReference type="RefSeq" id="WP_174715644.1">
    <property type="nucleotide sequence ID" value="NZ_CP054569.1"/>
</dbReference>
<name>A0A6N0JF37_ACHDE</name>
<dbReference type="SUPFAM" id="SSF53383">
    <property type="entry name" value="PLP-dependent transferases"/>
    <property type="match status" value="1"/>
</dbReference>
<dbReference type="Pfam" id="PF00202">
    <property type="entry name" value="Aminotran_3"/>
    <property type="match status" value="1"/>
</dbReference>
<protein>
    <submittedName>
        <fullName evidence="5">Aspartate aminotransferase family protein</fullName>
    </submittedName>
</protein>
<dbReference type="PROSITE" id="PS00600">
    <property type="entry name" value="AA_TRANSFER_CLASS_3"/>
    <property type="match status" value="1"/>
</dbReference>
<gene>
    <name evidence="5" type="ORF">FOC81_02340</name>
</gene>
<dbReference type="InterPro" id="IPR015424">
    <property type="entry name" value="PyrdxlP-dep_Trfase"/>
</dbReference>
<dbReference type="PANTHER" id="PTHR45688:SF13">
    <property type="entry name" value="ALANINE--GLYOXYLATE AMINOTRANSFERASE 2-LIKE"/>
    <property type="match status" value="1"/>
</dbReference>
<reference evidence="5 6" key="1">
    <citation type="submission" date="2020-05" db="EMBL/GenBank/DDBJ databases">
        <title>FDA dAtabase for Regulatory Grade micrObial Sequences (FDA-ARGOS): Supporting development and validation of Infectious Disease Dx tests.</title>
        <authorList>
            <person name="Sproer C."/>
            <person name="Gronow S."/>
            <person name="Severitt S."/>
            <person name="Schroder I."/>
            <person name="Tallon L."/>
            <person name="Sadzewicz L."/>
            <person name="Zhao X."/>
            <person name="Vavikolanu K."/>
            <person name="Mehta A."/>
            <person name="Aluvathingal J."/>
            <person name="Nadendla S."/>
            <person name="Myers T."/>
            <person name="Yan Y."/>
            <person name="Sichtig H."/>
        </authorList>
    </citation>
    <scope>NUCLEOTIDE SEQUENCE [LARGE SCALE GENOMIC DNA]</scope>
    <source>
        <strain evidence="5 6">FDAARGOS_787</strain>
    </source>
</reference>
<dbReference type="Gene3D" id="3.90.1150.10">
    <property type="entry name" value="Aspartate Aminotransferase, domain 1"/>
    <property type="match status" value="1"/>
</dbReference>
<evidence type="ECO:0000313" key="5">
    <source>
        <dbReference type="EMBL" id="QKQ45607.1"/>
    </source>
</evidence>
<organism evidence="5 6">
    <name type="scientific">Achromobacter denitrificans</name>
    <name type="common">Alcaligenes denitrificans</name>
    <dbReference type="NCBI Taxonomy" id="32002"/>
    <lineage>
        <taxon>Bacteria</taxon>
        <taxon>Pseudomonadati</taxon>
        <taxon>Pseudomonadota</taxon>
        <taxon>Betaproteobacteria</taxon>
        <taxon>Burkholderiales</taxon>
        <taxon>Alcaligenaceae</taxon>
        <taxon>Achromobacter</taxon>
    </lineage>
</organism>
<evidence type="ECO:0000256" key="1">
    <source>
        <dbReference type="ARBA" id="ARBA00001933"/>
    </source>
</evidence>
<dbReference type="PIRSF" id="PIRSF000521">
    <property type="entry name" value="Transaminase_4ab_Lys_Orn"/>
    <property type="match status" value="1"/>
</dbReference>
<proteinExistence type="inferred from homology"/>
<dbReference type="InterPro" id="IPR015421">
    <property type="entry name" value="PyrdxlP-dep_Trfase_major"/>
</dbReference>
<comment type="similarity">
    <text evidence="2 4">Belongs to the class-III pyridoxal-phosphate-dependent aminotransferase family.</text>
</comment>
<dbReference type="InterPro" id="IPR015422">
    <property type="entry name" value="PyrdxlP-dep_Trfase_small"/>
</dbReference>
<evidence type="ECO:0000256" key="4">
    <source>
        <dbReference type="RuleBase" id="RU003560"/>
    </source>
</evidence>
<dbReference type="InterPro" id="IPR049704">
    <property type="entry name" value="Aminotrans_3_PPA_site"/>
</dbReference>
<keyword evidence="5" id="KW-0032">Aminotransferase</keyword>
<evidence type="ECO:0000256" key="3">
    <source>
        <dbReference type="ARBA" id="ARBA00022898"/>
    </source>
</evidence>
<dbReference type="Gene3D" id="3.40.640.10">
    <property type="entry name" value="Type I PLP-dependent aspartate aminotransferase-like (Major domain)"/>
    <property type="match status" value="1"/>
</dbReference>
<dbReference type="AlphaFoldDB" id="A0A6N0JF37"/>
<sequence>MEKTLRDAAREYLVRYGGDTFPNLFTSAKGTIVRDDTGREILDFTSGQMCATVGHNHPAIVAAVHRAGETAFHFFSGMIPETVAQLAATMARDWMPAGLTKSIFVNTGSESNEIALRMAKMHKSGFEILAIGGSWHGVTSGAGSVSYASDRKGYGVPPAGVFVMPEPNAYRPYIAGMDAEQSALACLEIGLKMFDMASAGRPAAIIVEPVISAGGVLVPPRSYMQALRQAADARGMLLIFDEAQTAFGRIGYRSGSEYFGITPDIMSVSKTLGGGLPLAATITTPAIEQDVHEKGFTFYTSHVSDPLPATVGLAVLETIERERLIERARTQGDYLRRGLLELQQRHEAIGDVRGLGLLLGVELVRDRDTRQPFHELGALTTQRCFELGLSMNIRRRPERGSVWRIAPPLTVSNAEIDRAISILDQALTESLDKVSKPAARAA</sequence>